<dbReference type="PANTHER" id="PTHR11699">
    <property type="entry name" value="ALDEHYDE DEHYDROGENASE-RELATED"/>
    <property type="match status" value="1"/>
</dbReference>
<dbReference type="NCBIfam" id="NF011927">
    <property type="entry name" value="PRK15398.1"/>
    <property type="match status" value="1"/>
</dbReference>
<dbReference type="Proteomes" id="UP000678513">
    <property type="component" value="Chromosome"/>
</dbReference>
<dbReference type="Gene3D" id="3.40.605.10">
    <property type="entry name" value="Aldehyde Dehydrogenase, Chain A, domain 1"/>
    <property type="match status" value="1"/>
</dbReference>
<organism evidence="5 6">
    <name type="scientific">Arachnia rubra</name>
    <dbReference type="NCBI Taxonomy" id="1547448"/>
    <lineage>
        <taxon>Bacteria</taxon>
        <taxon>Bacillati</taxon>
        <taxon>Actinomycetota</taxon>
        <taxon>Actinomycetes</taxon>
        <taxon>Propionibacteriales</taxon>
        <taxon>Propionibacteriaceae</taxon>
        <taxon>Arachnia</taxon>
    </lineage>
</organism>
<sequence length="481" mass="50700">MKIDSDKLEATIREVLAAMVPNQSAASSPAPAACPVPAPAQDEPTGDGVFADMDSAVEAAYRAQREYMTHTMADRRRYVAAIREAMLAPEALDYMSEQAVAQSGMGDAGHKYLKNKVAAAETPGVEDLLTEAWSGDDGLTTVEYSPYGVIGAITPTTNPTETITCNSIGMLAAGNSVVFSPHPRVARLSCWQVRRINRALREAGAPDNLVVTVTAPSLENTNAMMAHPRINMLVATGGPGIVKAVLSSGKKAIGAGAGNPPAVVDESADIEHAARCIVDGATFDNNLPCTAEKEIIAVDSIADMLKFCMLKNGAYEATGAEITALENLLVANGKPRTEWVGKPAAKILEAIGVTPPAGVRLIVCEASADHPFVVHELMMPVIGLVRVPDVDAAIDLAVELEHGNRHTAVMHSLNVNKLTKMGKLIQTTIFVKNGPSFNGLGIGGEGYPTFTIAGPTGEGLTSARSFTRRRRCVLVGDLNVR</sequence>
<feature type="domain" description="Aldehyde dehydrogenase" evidence="4">
    <location>
        <begin position="51"/>
        <end position="304"/>
    </location>
</feature>
<dbReference type="InterPro" id="IPR016162">
    <property type="entry name" value="Ald_DH_N"/>
</dbReference>
<evidence type="ECO:0000313" key="6">
    <source>
        <dbReference type="Proteomes" id="UP000678513"/>
    </source>
</evidence>
<dbReference type="InterPro" id="IPR016161">
    <property type="entry name" value="Ald_DH/histidinol_DH"/>
</dbReference>
<evidence type="ECO:0000256" key="2">
    <source>
        <dbReference type="ARBA" id="ARBA00023027"/>
    </source>
</evidence>
<dbReference type="Gene3D" id="3.40.309.10">
    <property type="entry name" value="Aldehyde Dehydrogenase, Chain A, domain 2"/>
    <property type="match status" value="1"/>
</dbReference>
<feature type="region of interest" description="Disordered" evidence="3">
    <location>
        <begin position="23"/>
        <end position="44"/>
    </location>
</feature>
<gene>
    <name evidence="5" type="ORF">J5A65_14235</name>
</gene>
<dbReference type="RefSeq" id="WP_212323481.1">
    <property type="nucleotide sequence ID" value="NZ_AP024463.1"/>
</dbReference>
<keyword evidence="2" id="KW-0520">NAD</keyword>
<name>A0ABX7Y581_9ACTN</name>
<keyword evidence="1" id="KW-0560">Oxidoreductase</keyword>
<accession>A0ABX7Y581</accession>
<evidence type="ECO:0000256" key="3">
    <source>
        <dbReference type="SAM" id="MobiDB-lite"/>
    </source>
</evidence>
<evidence type="ECO:0000259" key="4">
    <source>
        <dbReference type="Pfam" id="PF00171"/>
    </source>
</evidence>
<dbReference type="EMBL" id="CP072384">
    <property type="protein sequence ID" value="QUC08043.1"/>
    <property type="molecule type" value="Genomic_DNA"/>
</dbReference>
<proteinExistence type="predicted"/>
<dbReference type="InterPro" id="IPR012408">
    <property type="entry name" value="Acetald_propionald_DH-rel"/>
</dbReference>
<evidence type="ECO:0000256" key="1">
    <source>
        <dbReference type="ARBA" id="ARBA00023002"/>
    </source>
</evidence>
<keyword evidence="6" id="KW-1185">Reference proteome</keyword>
<dbReference type="InterPro" id="IPR015590">
    <property type="entry name" value="Aldehyde_DH_dom"/>
</dbReference>
<protein>
    <submittedName>
        <fullName evidence="5">Aldehyde dehydrogenase EutE</fullName>
    </submittedName>
</protein>
<evidence type="ECO:0000313" key="5">
    <source>
        <dbReference type="EMBL" id="QUC08043.1"/>
    </source>
</evidence>
<dbReference type="SUPFAM" id="SSF53720">
    <property type="entry name" value="ALDH-like"/>
    <property type="match status" value="1"/>
</dbReference>
<dbReference type="Pfam" id="PF00171">
    <property type="entry name" value="Aldedh"/>
    <property type="match status" value="1"/>
</dbReference>
<dbReference type="CDD" id="cd07121">
    <property type="entry name" value="ALDH_EutE"/>
    <property type="match status" value="1"/>
</dbReference>
<reference evidence="5 6" key="1">
    <citation type="submission" date="2021-03" db="EMBL/GenBank/DDBJ databases">
        <title>Human Oral Microbial Genomes.</title>
        <authorList>
            <person name="Johnston C.D."/>
            <person name="Chen T."/>
            <person name="Dewhirst F.E."/>
        </authorList>
    </citation>
    <scope>NUCLEOTIDE SEQUENCE [LARGE SCALE GENOMIC DNA]</scope>
    <source>
        <strain evidence="5 6">DSMZ 100122</strain>
    </source>
</reference>
<dbReference type="InterPro" id="IPR016163">
    <property type="entry name" value="Ald_DH_C"/>
</dbReference>
<dbReference type="PIRSF" id="PIRSF036410">
    <property type="entry name" value="EutE_PduP"/>
    <property type="match status" value="1"/>
</dbReference>